<dbReference type="Proteomes" id="UP000275078">
    <property type="component" value="Unassembled WGS sequence"/>
</dbReference>
<dbReference type="AlphaFoldDB" id="A0A3N4I7Q2"/>
<protein>
    <submittedName>
        <fullName evidence="1">Uncharacterized protein</fullName>
    </submittedName>
</protein>
<accession>A0A3N4I7Q2</accession>
<proteinExistence type="predicted"/>
<sequence length="162" mass="18071">MASRKKKTSLEVPRKRICQKIRRNRDQRNPELALSTSRLHLSLGKHRSNFPIPGLFSPTPTTLAGPPTMGADAFPLSAQPKAFHERSDDIELAACSASRPRPSYKNPMLSGIEELIEDHFHMKLTPVAMHKLGICTLVVSSEGMWQLDELDEAIRYRGGVQG</sequence>
<dbReference type="EMBL" id="ML119691">
    <property type="protein sequence ID" value="RPA80140.1"/>
    <property type="molecule type" value="Genomic_DNA"/>
</dbReference>
<evidence type="ECO:0000313" key="1">
    <source>
        <dbReference type="EMBL" id="RPA80140.1"/>
    </source>
</evidence>
<organism evidence="1 2">
    <name type="scientific">Ascobolus immersus RN42</name>
    <dbReference type="NCBI Taxonomy" id="1160509"/>
    <lineage>
        <taxon>Eukaryota</taxon>
        <taxon>Fungi</taxon>
        <taxon>Dikarya</taxon>
        <taxon>Ascomycota</taxon>
        <taxon>Pezizomycotina</taxon>
        <taxon>Pezizomycetes</taxon>
        <taxon>Pezizales</taxon>
        <taxon>Ascobolaceae</taxon>
        <taxon>Ascobolus</taxon>
    </lineage>
</organism>
<evidence type="ECO:0000313" key="2">
    <source>
        <dbReference type="Proteomes" id="UP000275078"/>
    </source>
</evidence>
<reference evidence="1 2" key="1">
    <citation type="journal article" date="2018" name="Nat. Ecol. Evol.">
        <title>Pezizomycetes genomes reveal the molecular basis of ectomycorrhizal truffle lifestyle.</title>
        <authorList>
            <person name="Murat C."/>
            <person name="Payen T."/>
            <person name="Noel B."/>
            <person name="Kuo A."/>
            <person name="Morin E."/>
            <person name="Chen J."/>
            <person name="Kohler A."/>
            <person name="Krizsan K."/>
            <person name="Balestrini R."/>
            <person name="Da Silva C."/>
            <person name="Montanini B."/>
            <person name="Hainaut M."/>
            <person name="Levati E."/>
            <person name="Barry K.W."/>
            <person name="Belfiori B."/>
            <person name="Cichocki N."/>
            <person name="Clum A."/>
            <person name="Dockter R.B."/>
            <person name="Fauchery L."/>
            <person name="Guy J."/>
            <person name="Iotti M."/>
            <person name="Le Tacon F."/>
            <person name="Lindquist E.A."/>
            <person name="Lipzen A."/>
            <person name="Malagnac F."/>
            <person name="Mello A."/>
            <person name="Molinier V."/>
            <person name="Miyauchi S."/>
            <person name="Poulain J."/>
            <person name="Riccioni C."/>
            <person name="Rubini A."/>
            <person name="Sitrit Y."/>
            <person name="Splivallo R."/>
            <person name="Traeger S."/>
            <person name="Wang M."/>
            <person name="Zifcakova L."/>
            <person name="Wipf D."/>
            <person name="Zambonelli A."/>
            <person name="Paolocci F."/>
            <person name="Nowrousian M."/>
            <person name="Ottonello S."/>
            <person name="Baldrian P."/>
            <person name="Spatafora J.W."/>
            <person name="Henrissat B."/>
            <person name="Nagy L.G."/>
            <person name="Aury J.M."/>
            <person name="Wincker P."/>
            <person name="Grigoriev I.V."/>
            <person name="Bonfante P."/>
            <person name="Martin F.M."/>
        </authorList>
    </citation>
    <scope>NUCLEOTIDE SEQUENCE [LARGE SCALE GENOMIC DNA]</scope>
    <source>
        <strain evidence="1 2">RN42</strain>
    </source>
</reference>
<name>A0A3N4I7Q2_ASCIM</name>
<keyword evidence="2" id="KW-1185">Reference proteome</keyword>
<gene>
    <name evidence="1" type="ORF">BJ508DRAFT_307696</name>
</gene>